<dbReference type="EMBL" id="SMJU01000013">
    <property type="protein sequence ID" value="TDB61806.1"/>
    <property type="molecule type" value="Genomic_DNA"/>
</dbReference>
<dbReference type="RefSeq" id="WP_132120585.1">
    <property type="nucleotide sequence ID" value="NZ_SMJU01000013.1"/>
</dbReference>
<dbReference type="InterPro" id="IPR013987">
    <property type="entry name" value="YjdM_N"/>
</dbReference>
<comment type="similarity">
    <text evidence="1">Belongs to the YjdM family.</text>
</comment>
<keyword evidence="5" id="KW-1185">Reference proteome</keyword>
<dbReference type="SUPFAM" id="SSF82057">
    <property type="entry name" value="Prokaryotic SH3-related domain"/>
    <property type="match status" value="1"/>
</dbReference>
<protein>
    <submittedName>
        <fullName evidence="4">Alkylphosphonate utilization protein</fullName>
    </submittedName>
</protein>
<organism evidence="4 5">
    <name type="scientific">Arundinibacter roseus</name>
    <dbReference type="NCBI Taxonomy" id="2070510"/>
    <lineage>
        <taxon>Bacteria</taxon>
        <taxon>Pseudomonadati</taxon>
        <taxon>Bacteroidota</taxon>
        <taxon>Cytophagia</taxon>
        <taxon>Cytophagales</taxon>
        <taxon>Spirosomataceae</taxon>
        <taxon>Arundinibacter</taxon>
    </lineage>
</organism>
<accession>A0A4R4K5L8</accession>
<dbReference type="PANTHER" id="PTHR30305:SF3">
    <property type="entry name" value="PROTEIN YJDM"/>
    <property type="match status" value="1"/>
</dbReference>
<dbReference type="NCBIfam" id="TIGR00686">
    <property type="entry name" value="phnA"/>
    <property type="match status" value="1"/>
</dbReference>
<gene>
    <name evidence="4" type="ORF">EZE20_18850</name>
</gene>
<evidence type="ECO:0000256" key="1">
    <source>
        <dbReference type="ARBA" id="ARBA00009248"/>
    </source>
</evidence>
<proteinExistence type="inferred from homology"/>
<dbReference type="Pfam" id="PF03831">
    <property type="entry name" value="YjdM"/>
    <property type="match status" value="1"/>
</dbReference>
<sequence length="118" mass="12707">MNEYPPCPKCASEYTYPSDNLFVCPECFHEWSAETAAVETVESTDAKVLDANGKELADGDTVVITKDLPVKGAPKSIKAGTKVKNIRLASDGHDGHNINCKIDGFGSMGIKSEFVRKG</sequence>
<feature type="domain" description="Protein YjdM C-terminal" evidence="2">
    <location>
        <begin position="48"/>
        <end position="117"/>
    </location>
</feature>
<dbReference type="SUPFAM" id="SSF57783">
    <property type="entry name" value="Zinc beta-ribbon"/>
    <property type="match status" value="1"/>
</dbReference>
<name>A0A4R4K5L8_9BACT</name>
<dbReference type="InterPro" id="IPR004624">
    <property type="entry name" value="YjdM"/>
</dbReference>
<dbReference type="PANTHER" id="PTHR30305">
    <property type="entry name" value="PROTEIN YJDM-RELATED"/>
    <property type="match status" value="1"/>
</dbReference>
<dbReference type="AlphaFoldDB" id="A0A4R4K5L8"/>
<evidence type="ECO:0000313" key="4">
    <source>
        <dbReference type="EMBL" id="TDB61806.1"/>
    </source>
</evidence>
<dbReference type="OrthoDB" id="9810131at2"/>
<reference evidence="4 5" key="1">
    <citation type="submission" date="2019-02" db="EMBL/GenBank/DDBJ databases">
        <title>Arundinibacter roseus gen. nov., sp. nov., a new member of the family Cytophagaceae.</title>
        <authorList>
            <person name="Szuroczki S."/>
            <person name="Khayer B."/>
            <person name="Sproer C."/>
            <person name="Toumi M."/>
            <person name="Szabo A."/>
            <person name="Felfoldi T."/>
            <person name="Schumann P."/>
            <person name="Toth E."/>
        </authorList>
    </citation>
    <scope>NUCLEOTIDE SEQUENCE [LARGE SCALE GENOMIC DNA]</scope>
    <source>
        <strain evidence="4 5">DMA-k-7a</strain>
    </source>
</reference>
<dbReference type="Proteomes" id="UP000295706">
    <property type="component" value="Unassembled WGS sequence"/>
</dbReference>
<evidence type="ECO:0000259" key="3">
    <source>
        <dbReference type="Pfam" id="PF08274"/>
    </source>
</evidence>
<dbReference type="Gene3D" id="2.20.25.10">
    <property type="match status" value="1"/>
</dbReference>
<dbReference type="InterPro" id="IPR013988">
    <property type="entry name" value="YjdM_C"/>
</dbReference>
<dbReference type="Gene3D" id="2.30.30.40">
    <property type="entry name" value="SH3 Domains"/>
    <property type="match status" value="1"/>
</dbReference>
<comment type="caution">
    <text evidence="4">The sequence shown here is derived from an EMBL/GenBank/DDBJ whole genome shotgun (WGS) entry which is preliminary data.</text>
</comment>
<dbReference type="Pfam" id="PF08274">
    <property type="entry name" value="Zn_Ribbon_YjdM"/>
    <property type="match status" value="1"/>
</dbReference>
<evidence type="ECO:0000313" key="5">
    <source>
        <dbReference type="Proteomes" id="UP000295706"/>
    </source>
</evidence>
<evidence type="ECO:0000259" key="2">
    <source>
        <dbReference type="Pfam" id="PF03831"/>
    </source>
</evidence>
<feature type="domain" description="Protein YjdM N-terminal" evidence="3">
    <location>
        <begin position="4"/>
        <end position="32"/>
    </location>
</feature>